<gene>
    <name evidence="1" type="ORF">PsorP6_013766</name>
</gene>
<evidence type="ECO:0000313" key="2">
    <source>
        <dbReference type="Proteomes" id="UP001163321"/>
    </source>
</evidence>
<sequence length="167" mass="17782">MQQLHEVMKFSVHSGNSSSSPGEAGVAALALDSALLNSATAGGANATNRRKTVCKTCGKLRKGHPKGPCTVSSVPETENAVGSSQRRSSEYVKPEGDQPTLFPVGESDTADGMDLNHQDGSEDVAGEPNIADDFLDDCEVWFPGQRNNDYTLENTLNWLLAFPIATK</sequence>
<evidence type="ECO:0000313" key="1">
    <source>
        <dbReference type="EMBL" id="KAI9905662.1"/>
    </source>
</evidence>
<proteinExistence type="predicted"/>
<name>A0ACC0VGT1_9STRA</name>
<protein>
    <submittedName>
        <fullName evidence="1">Uncharacterized protein</fullName>
    </submittedName>
</protein>
<keyword evidence="2" id="KW-1185">Reference proteome</keyword>
<dbReference type="Proteomes" id="UP001163321">
    <property type="component" value="Chromosome 9"/>
</dbReference>
<dbReference type="EMBL" id="CM047588">
    <property type="protein sequence ID" value="KAI9905662.1"/>
    <property type="molecule type" value="Genomic_DNA"/>
</dbReference>
<comment type="caution">
    <text evidence="1">The sequence shown here is derived from an EMBL/GenBank/DDBJ whole genome shotgun (WGS) entry which is preliminary data.</text>
</comment>
<reference evidence="1 2" key="1">
    <citation type="journal article" date="2022" name="bioRxiv">
        <title>The genome of the oomycete Peronosclerospora sorghi, a cosmopolitan pathogen of maize and sorghum, is inflated with dispersed pseudogenes.</title>
        <authorList>
            <person name="Fletcher K."/>
            <person name="Martin F."/>
            <person name="Isakeit T."/>
            <person name="Cavanaugh K."/>
            <person name="Magill C."/>
            <person name="Michelmore R."/>
        </authorList>
    </citation>
    <scope>NUCLEOTIDE SEQUENCE [LARGE SCALE GENOMIC DNA]</scope>
    <source>
        <strain evidence="1">P6</strain>
    </source>
</reference>
<accession>A0ACC0VGT1</accession>
<organism evidence="1 2">
    <name type="scientific">Peronosclerospora sorghi</name>
    <dbReference type="NCBI Taxonomy" id="230839"/>
    <lineage>
        <taxon>Eukaryota</taxon>
        <taxon>Sar</taxon>
        <taxon>Stramenopiles</taxon>
        <taxon>Oomycota</taxon>
        <taxon>Peronosporomycetes</taxon>
        <taxon>Peronosporales</taxon>
        <taxon>Peronosporaceae</taxon>
        <taxon>Peronosclerospora</taxon>
    </lineage>
</organism>